<gene>
    <name evidence="1" type="ORF">EV668_3568</name>
</gene>
<dbReference type="EMBL" id="SNZR01000014">
    <property type="protein sequence ID" value="TDR89083.1"/>
    <property type="molecule type" value="Genomic_DNA"/>
</dbReference>
<evidence type="ECO:0000313" key="2">
    <source>
        <dbReference type="Proteomes" id="UP000295122"/>
    </source>
</evidence>
<comment type="caution">
    <text evidence="1">The sequence shown here is derived from an EMBL/GenBank/DDBJ whole genome shotgun (WGS) entry which is preliminary data.</text>
</comment>
<organism evidence="1 2">
    <name type="scientific">Enterovirga rhinocerotis</name>
    <dbReference type="NCBI Taxonomy" id="1339210"/>
    <lineage>
        <taxon>Bacteria</taxon>
        <taxon>Pseudomonadati</taxon>
        <taxon>Pseudomonadota</taxon>
        <taxon>Alphaproteobacteria</taxon>
        <taxon>Hyphomicrobiales</taxon>
        <taxon>Methylobacteriaceae</taxon>
        <taxon>Enterovirga</taxon>
    </lineage>
</organism>
<name>A0A4R7BUL2_9HYPH</name>
<dbReference type="PANTHER" id="PTHR41791">
    <property type="entry name" value="SSL7039 PROTEIN"/>
    <property type="match status" value="1"/>
</dbReference>
<dbReference type="InterPro" id="IPR014056">
    <property type="entry name" value="TypeIITA-like_toxin_pred"/>
</dbReference>
<proteinExistence type="predicted"/>
<protein>
    <submittedName>
        <fullName evidence="1">Putative addiction module killer protein</fullName>
    </submittedName>
</protein>
<dbReference type="OrthoDB" id="5296237at2"/>
<keyword evidence="2" id="KW-1185">Reference proteome</keyword>
<dbReference type="AlphaFoldDB" id="A0A4R7BUL2"/>
<dbReference type="RefSeq" id="WP_133772518.1">
    <property type="nucleotide sequence ID" value="NZ_SNZR01000014.1"/>
</dbReference>
<dbReference type="InterPro" id="IPR035093">
    <property type="entry name" value="RelE/ParE_toxin_dom_sf"/>
</dbReference>
<dbReference type="NCBIfam" id="TIGR02683">
    <property type="entry name" value="upstrm_HI1419"/>
    <property type="match status" value="1"/>
</dbReference>
<dbReference type="Proteomes" id="UP000295122">
    <property type="component" value="Unassembled WGS sequence"/>
</dbReference>
<accession>A0A4R7BUL2</accession>
<dbReference type="PIRSF" id="PIRSF028744">
    <property type="entry name" value="Addict_mod_HI1419"/>
    <property type="match status" value="1"/>
</dbReference>
<dbReference type="SUPFAM" id="SSF143011">
    <property type="entry name" value="RelE-like"/>
    <property type="match status" value="1"/>
</dbReference>
<sequence length="97" mass="11213">MIEVRQTDLFVTWLSKLRDRNARMRIVARIRRMEAGSPGDWKAVGGGVNEMRIDWGPGYRVYYVHRDETIVILLCGGDKRTQHADIELAKTLAQEVR</sequence>
<reference evidence="1 2" key="1">
    <citation type="submission" date="2019-03" db="EMBL/GenBank/DDBJ databases">
        <title>Genomic Encyclopedia of Type Strains, Phase IV (KMG-IV): sequencing the most valuable type-strain genomes for metagenomic binning, comparative biology and taxonomic classification.</title>
        <authorList>
            <person name="Goeker M."/>
        </authorList>
    </citation>
    <scope>NUCLEOTIDE SEQUENCE [LARGE SCALE GENOMIC DNA]</scope>
    <source>
        <strain evidence="1 2">DSM 25903</strain>
    </source>
</reference>
<evidence type="ECO:0000313" key="1">
    <source>
        <dbReference type="EMBL" id="TDR89083.1"/>
    </source>
</evidence>
<dbReference type="InterPro" id="IPR009241">
    <property type="entry name" value="HigB-like"/>
</dbReference>
<dbReference type="PANTHER" id="PTHR41791:SF1">
    <property type="entry name" value="SSL7039 PROTEIN"/>
    <property type="match status" value="1"/>
</dbReference>
<dbReference type="Pfam" id="PF05973">
    <property type="entry name" value="Gp49"/>
    <property type="match status" value="1"/>
</dbReference>